<dbReference type="EMBL" id="JXTC01000186">
    <property type="protein sequence ID" value="PON82978.1"/>
    <property type="molecule type" value="Genomic_DNA"/>
</dbReference>
<gene>
    <name evidence="2" type="ORF">TorRG33x02_212740</name>
</gene>
<comment type="caution">
    <text evidence="2">The sequence shown here is derived from an EMBL/GenBank/DDBJ whole genome shotgun (WGS) entry which is preliminary data.</text>
</comment>
<name>A0A2P5EBP8_TREOI</name>
<keyword evidence="1" id="KW-0472">Membrane</keyword>
<proteinExistence type="predicted"/>
<feature type="transmembrane region" description="Helical" evidence="1">
    <location>
        <begin position="34"/>
        <end position="56"/>
    </location>
</feature>
<dbReference type="Proteomes" id="UP000237000">
    <property type="component" value="Unassembled WGS sequence"/>
</dbReference>
<reference evidence="3" key="1">
    <citation type="submission" date="2016-06" db="EMBL/GenBank/DDBJ databases">
        <title>Parallel loss of symbiosis genes in relatives of nitrogen-fixing non-legume Parasponia.</title>
        <authorList>
            <person name="Van Velzen R."/>
            <person name="Holmer R."/>
            <person name="Bu F."/>
            <person name="Rutten L."/>
            <person name="Van Zeijl A."/>
            <person name="Liu W."/>
            <person name="Santuari L."/>
            <person name="Cao Q."/>
            <person name="Sharma T."/>
            <person name="Shen D."/>
            <person name="Roswanjaya Y."/>
            <person name="Wardhani T."/>
            <person name="Kalhor M.S."/>
            <person name="Jansen J."/>
            <person name="Van den Hoogen J."/>
            <person name="Gungor B."/>
            <person name="Hartog M."/>
            <person name="Hontelez J."/>
            <person name="Verver J."/>
            <person name="Yang W.-C."/>
            <person name="Schijlen E."/>
            <person name="Repin R."/>
            <person name="Schilthuizen M."/>
            <person name="Schranz E."/>
            <person name="Heidstra R."/>
            <person name="Miyata K."/>
            <person name="Fedorova E."/>
            <person name="Kohlen W."/>
            <person name="Bisseling T."/>
            <person name="Smit S."/>
            <person name="Geurts R."/>
        </authorList>
    </citation>
    <scope>NUCLEOTIDE SEQUENCE [LARGE SCALE GENOMIC DNA]</scope>
    <source>
        <strain evidence="3">cv. RG33-2</strain>
    </source>
</reference>
<evidence type="ECO:0000313" key="2">
    <source>
        <dbReference type="EMBL" id="PON82978.1"/>
    </source>
</evidence>
<evidence type="ECO:0000256" key="1">
    <source>
        <dbReference type="SAM" id="Phobius"/>
    </source>
</evidence>
<feature type="transmembrane region" description="Helical" evidence="1">
    <location>
        <begin position="63"/>
        <end position="81"/>
    </location>
</feature>
<keyword evidence="3" id="KW-1185">Reference proteome</keyword>
<feature type="transmembrane region" description="Helical" evidence="1">
    <location>
        <begin position="87"/>
        <end position="107"/>
    </location>
</feature>
<accession>A0A2P5EBP8</accession>
<dbReference type="InParanoid" id="A0A2P5EBP8"/>
<protein>
    <submittedName>
        <fullName evidence="2">Uncharacterized protein</fullName>
    </submittedName>
</protein>
<evidence type="ECO:0000313" key="3">
    <source>
        <dbReference type="Proteomes" id="UP000237000"/>
    </source>
</evidence>
<dbReference type="AlphaFoldDB" id="A0A2P5EBP8"/>
<keyword evidence="1" id="KW-1133">Transmembrane helix</keyword>
<keyword evidence="1" id="KW-0812">Transmembrane</keyword>
<organism evidence="2 3">
    <name type="scientific">Trema orientale</name>
    <name type="common">Charcoal tree</name>
    <name type="synonym">Celtis orientalis</name>
    <dbReference type="NCBI Taxonomy" id="63057"/>
    <lineage>
        <taxon>Eukaryota</taxon>
        <taxon>Viridiplantae</taxon>
        <taxon>Streptophyta</taxon>
        <taxon>Embryophyta</taxon>
        <taxon>Tracheophyta</taxon>
        <taxon>Spermatophyta</taxon>
        <taxon>Magnoliopsida</taxon>
        <taxon>eudicotyledons</taxon>
        <taxon>Gunneridae</taxon>
        <taxon>Pentapetalae</taxon>
        <taxon>rosids</taxon>
        <taxon>fabids</taxon>
        <taxon>Rosales</taxon>
        <taxon>Cannabaceae</taxon>
        <taxon>Trema</taxon>
    </lineage>
</organism>
<sequence>MKVIFRECLLLTKLNLAALHSSIAVSAYNASRGLLLYLLVFLGFSVGIEKSIAVSAYNASTGLLLYLLVFLGFLAGIKVHHLSIHSFAVSAYNASTGIVSAGLLRILGWDRDVATNRVYQGKL</sequence>